<sequence>MSGTHVMIMVDAAATGGEEWYCPECGRRLIIRWEPQFAKVVLEPGNDLLAHFGGKGGVRKAATPKRQEPSPLDIEWLRRHGISWTS</sequence>
<dbReference type="EMBL" id="JACHGN010000014">
    <property type="protein sequence ID" value="MBB5136588.1"/>
    <property type="molecule type" value="Genomic_DNA"/>
</dbReference>
<dbReference type="Proteomes" id="UP000578449">
    <property type="component" value="Unassembled WGS sequence"/>
</dbReference>
<protein>
    <submittedName>
        <fullName evidence="1">Uncharacterized protein</fullName>
    </submittedName>
</protein>
<evidence type="ECO:0000313" key="1">
    <source>
        <dbReference type="EMBL" id="MBB5136588.1"/>
    </source>
</evidence>
<reference evidence="1 2" key="1">
    <citation type="submission" date="2020-08" db="EMBL/GenBank/DDBJ databases">
        <title>Genomic Encyclopedia of Type Strains, Phase IV (KMG-IV): sequencing the most valuable type-strain genomes for metagenomic binning, comparative biology and taxonomic classification.</title>
        <authorList>
            <person name="Goeker M."/>
        </authorList>
    </citation>
    <scope>NUCLEOTIDE SEQUENCE [LARGE SCALE GENOMIC DNA]</scope>
    <source>
        <strain evidence="1 2">DSM 45615</strain>
    </source>
</reference>
<dbReference type="RefSeq" id="WP_185053445.1">
    <property type="nucleotide sequence ID" value="NZ_BAABIX010000011.1"/>
</dbReference>
<organism evidence="1 2">
    <name type="scientific">Thermocatellispora tengchongensis</name>
    <dbReference type="NCBI Taxonomy" id="1073253"/>
    <lineage>
        <taxon>Bacteria</taxon>
        <taxon>Bacillati</taxon>
        <taxon>Actinomycetota</taxon>
        <taxon>Actinomycetes</taxon>
        <taxon>Streptosporangiales</taxon>
        <taxon>Streptosporangiaceae</taxon>
        <taxon>Thermocatellispora</taxon>
    </lineage>
</organism>
<keyword evidence="2" id="KW-1185">Reference proteome</keyword>
<gene>
    <name evidence="1" type="ORF">HNP84_006335</name>
</gene>
<proteinExistence type="predicted"/>
<comment type="caution">
    <text evidence="1">The sequence shown here is derived from an EMBL/GenBank/DDBJ whole genome shotgun (WGS) entry which is preliminary data.</text>
</comment>
<accession>A0A840PAB7</accession>
<evidence type="ECO:0000313" key="2">
    <source>
        <dbReference type="Proteomes" id="UP000578449"/>
    </source>
</evidence>
<dbReference type="AlphaFoldDB" id="A0A840PAB7"/>
<name>A0A840PAB7_9ACTN</name>